<evidence type="ECO:0000313" key="3">
    <source>
        <dbReference type="Proteomes" id="UP000000599"/>
    </source>
</evidence>
<dbReference type="AlphaFoldDB" id="Q6BW36"/>
<keyword evidence="1" id="KW-1133">Transmembrane helix</keyword>
<dbReference type="Proteomes" id="UP000000599">
    <property type="component" value="Chromosome B"/>
</dbReference>
<feature type="transmembrane region" description="Helical" evidence="1">
    <location>
        <begin position="37"/>
        <end position="63"/>
    </location>
</feature>
<dbReference type="VEuPathDB" id="FungiDB:DEHA2B14630g"/>
<reference evidence="2 3" key="1">
    <citation type="journal article" date="2004" name="Nature">
        <title>Genome evolution in yeasts.</title>
        <authorList>
            <consortium name="Genolevures"/>
            <person name="Dujon B."/>
            <person name="Sherman D."/>
            <person name="Fischer G."/>
            <person name="Durrens P."/>
            <person name="Casaregola S."/>
            <person name="Lafontaine I."/>
            <person name="de Montigny J."/>
            <person name="Marck C."/>
            <person name="Neuveglise C."/>
            <person name="Talla E."/>
            <person name="Goffard N."/>
            <person name="Frangeul L."/>
            <person name="Aigle M."/>
            <person name="Anthouard V."/>
            <person name="Babour A."/>
            <person name="Barbe V."/>
            <person name="Barnay S."/>
            <person name="Blanchin S."/>
            <person name="Beckerich J.M."/>
            <person name="Beyne E."/>
            <person name="Bleykasten C."/>
            <person name="Boisrame A."/>
            <person name="Boyer J."/>
            <person name="Cattolico L."/>
            <person name="Confanioleri F."/>
            <person name="de Daruvar A."/>
            <person name="Despons L."/>
            <person name="Fabre E."/>
            <person name="Fairhead C."/>
            <person name="Ferry-Dumazet H."/>
            <person name="Groppi A."/>
            <person name="Hantraye F."/>
            <person name="Hennequin C."/>
            <person name="Jauniaux N."/>
            <person name="Joyet P."/>
            <person name="Kachouri R."/>
            <person name="Kerrest A."/>
            <person name="Koszul R."/>
            <person name="Lemaire M."/>
            <person name="Lesur I."/>
            <person name="Ma L."/>
            <person name="Muller H."/>
            <person name="Nicaud J.M."/>
            <person name="Nikolski M."/>
            <person name="Oztas S."/>
            <person name="Ozier-Kalogeropoulos O."/>
            <person name="Pellenz S."/>
            <person name="Potier S."/>
            <person name="Richard G.F."/>
            <person name="Straub M.L."/>
            <person name="Suleau A."/>
            <person name="Swennene D."/>
            <person name="Tekaia F."/>
            <person name="Wesolowski-Louvel M."/>
            <person name="Westhof E."/>
            <person name="Wirth B."/>
            <person name="Zeniou-Meyer M."/>
            <person name="Zivanovic I."/>
            <person name="Bolotin-Fukuhara M."/>
            <person name="Thierry A."/>
            <person name="Bouchier C."/>
            <person name="Caudron B."/>
            <person name="Scarpelli C."/>
            <person name="Gaillardin C."/>
            <person name="Weissenbach J."/>
            <person name="Wincker P."/>
            <person name="Souciet J.L."/>
        </authorList>
    </citation>
    <scope>NUCLEOTIDE SEQUENCE [LARGE SCALE GENOMIC DNA]</scope>
    <source>
        <strain evidence="3">ATCC 36239 / CBS 767 / BCRC 21394 / JCM 1990 / NBRC 0083 / IGC 2968</strain>
    </source>
</reference>
<dbReference type="EMBL" id="CR382134">
    <property type="protein sequence ID" value="CAG85594.2"/>
    <property type="molecule type" value="Genomic_DNA"/>
</dbReference>
<keyword evidence="1" id="KW-0472">Membrane</keyword>
<accession>Q6BW36</accession>
<gene>
    <name evidence="2" type="ordered locus">DEHA2B14630g</name>
</gene>
<proteinExistence type="predicted"/>
<dbReference type="KEGG" id="dha:DEHA2B14630g"/>
<organism evidence="2 3">
    <name type="scientific">Debaryomyces hansenii (strain ATCC 36239 / CBS 767 / BCRC 21394 / JCM 1990 / NBRC 0083 / IGC 2968)</name>
    <name type="common">Yeast</name>
    <name type="synonym">Torulaspora hansenii</name>
    <dbReference type="NCBI Taxonomy" id="284592"/>
    <lineage>
        <taxon>Eukaryota</taxon>
        <taxon>Fungi</taxon>
        <taxon>Dikarya</taxon>
        <taxon>Ascomycota</taxon>
        <taxon>Saccharomycotina</taxon>
        <taxon>Pichiomycetes</taxon>
        <taxon>Debaryomycetaceae</taxon>
        <taxon>Debaryomyces</taxon>
    </lineage>
</organism>
<keyword evidence="3" id="KW-1185">Reference proteome</keyword>
<dbReference type="InParanoid" id="Q6BW36"/>
<name>Q6BW36_DEBHA</name>
<dbReference type="GeneID" id="2913545"/>
<protein>
    <submittedName>
        <fullName evidence="2">DEHA2B14630p</fullName>
    </submittedName>
</protein>
<sequence>MNFDTAITSILSFSRNSLASANSDIVGNKSSNIQIDVAQRFILSLALLLLLFILGVGFVDLLFINKYPLTFPKENPSVLASKGKSNIREIIEAPSEFDTSAIESDEDIAIRITTEAGHLEDHNYDSEELDTLTFLDQHSFYNNLNNSSQYLRRDSFSQ</sequence>
<dbReference type="HOGENOM" id="CLU_1669345_0_0_1"/>
<dbReference type="OrthoDB" id="4026725at2759"/>
<dbReference type="RefSeq" id="XP_457583.2">
    <property type="nucleotide sequence ID" value="XM_457583.1"/>
</dbReference>
<evidence type="ECO:0000313" key="2">
    <source>
        <dbReference type="EMBL" id="CAG85594.2"/>
    </source>
</evidence>
<evidence type="ECO:0000256" key="1">
    <source>
        <dbReference type="SAM" id="Phobius"/>
    </source>
</evidence>
<keyword evidence="1" id="KW-0812">Transmembrane</keyword>